<reference evidence="1" key="1">
    <citation type="submission" date="2021-03" db="EMBL/GenBank/DDBJ databases">
        <title>The complete genome sequence of Acetobacter sp. TBRC 12339.</title>
        <authorList>
            <person name="Charoenyingcharoen P."/>
            <person name="Yukphan P."/>
        </authorList>
    </citation>
    <scope>NUCLEOTIDE SEQUENCE</scope>
    <source>
        <strain evidence="1">TBRC 12339</strain>
    </source>
</reference>
<protein>
    <submittedName>
        <fullName evidence="1">Uncharacterized protein</fullName>
    </submittedName>
</protein>
<evidence type="ECO:0000313" key="2">
    <source>
        <dbReference type="Proteomes" id="UP000664073"/>
    </source>
</evidence>
<comment type="caution">
    <text evidence="1">The sequence shown here is derived from an EMBL/GenBank/DDBJ whole genome shotgun (WGS) entry which is preliminary data.</text>
</comment>
<dbReference type="Proteomes" id="UP000664073">
    <property type="component" value="Unassembled WGS sequence"/>
</dbReference>
<proteinExistence type="predicted"/>
<dbReference type="AlphaFoldDB" id="A0A939HPI9"/>
<dbReference type="RefSeq" id="WP_207846951.1">
    <property type="nucleotide sequence ID" value="NZ_JAFVMH010000008.1"/>
</dbReference>
<dbReference type="EMBL" id="JAFVMH010000008">
    <property type="protein sequence ID" value="MBO1326286.1"/>
    <property type="molecule type" value="Genomic_DNA"/>
</dbReference>
<organism evidence="1 2">
    <name type="scientific">Acetobacter garciniae</name>
    <dbReference type="NCBI Taxonomy" id="2817435"/>
    <lineage>
        <taxon>Bacteria</taxon>
        <taxon>Pseudomonadati</taxon>
        <taxon>Pseudomonadota</taxon>
        <taxon>Alphaproteobacteria</taxon>
        <taxon>Acetobacterales</taxon>
        <taxon>Acetobacteraceae</taxon>
        <taxon>Acetobacter</taxon>
    </lineage>
</organism>
<sequence length="182" mass="19265">MAKPAKKAEMDRACLARPDKEQPPCNQAVFADHLGRDHVVDGGMERIVVGGLSNEAQTGAVGKTGATGSFGKSGFVDAKKSGDAGRAVKALPEFGKNFDGRVIPFDVPVFRERKCERTIKKIIVLACDLYRNVRGGGVIAKAASAARPRSGLRSPRRCALRRTAASGRPISFDMNGASVLVG</sequence>
<keyword evidence="2" id="KW-1185">Reference proteome</keyword>
<name>A0A939HPI9_9PROT</name>
<accession>A0A939HPI9</accession>
<evidence type="ECO:0000313" key="1">
    <source>
        <dbReference type="EMBL" id="MBO1326286.1"/>
    </source>
</evidence>
<gene>
    <name evidence="1" type="ORF">J2D77_14110</name>
</gene>